<comment type="caution">
    <text evidence="1">The sequence shown here is derived from an EMBL/GenBank/DDBJ whole genome shotgun (WGS) entry which is preliminary data.</text>
</comment>
<gene>
    <name evidence="1" type="ORF">CY35_07G129300</name>
</gene>
<dbReference type="Proteomes" id="UP000828922">
    <property type="component" value="Linkage Group LG07"/>
</dbReference>
<evidence type="ECO:0000313" key="2">
    <source>
        <dbReference type="Proteomes" id="UP000828922"/>
    </source>
</evidence>
<organism evidence="1 2">
    <name type="scientific">Sphagnum magellanicum</name>
    <dbReference type="NCBI Taxonomy" id="128215"/>
    <lineage>
        <taxon>Eukaryota</taxon>
        <taxon>Viridiplantae</taxon>
        <taxon>Streptophyta</taxon>
        <taxon>Embryophyta</taxon>
        <taxon>Bryophyta</taxon>
        <taxon>Sphagnophytina</taxon>
        <taxon>Sphagnopsida</taxon>
        <taxon>Sphagnales</taxon>
        <taxon>Sphagnaceae</taxon>
        <taxon>Sphagnum</taxon>
    </lineage>
</organism>
<name>A0ACB8HPX2_9BRYO</name>
<evidence type="ECO:0000313" key="1">
    <source>
        <dbReference type="EMBL" id="KAH9558268.1"/>
    </source>
</evidence>
<sequence length="265" mass="30421">MLSVKAGEWSKWEFWWILAPHNIQHEITVTRLRIPITWRCANPQVKNIPATGCFYNSSKRVKSCMLDPKVGRGCERTLQVHELPRKTFGLQSYVEKLQTLLTSEGSDPVVRYVGVWGMGGVGKTLLLKTLYASTQVDCHFQGVQFIWRRVGQTPDIMAFYRSLSEELDLKPELNLSTEDYKLKLHSQFIRKRVFLVLDNVWKDFDSLDLAKGDGSVTLLSTRDRSLLERASPHISQVHMTPLSKEDSWSLFCVHAFRPPSNVPDE</sequence>
<dbReference type="EMBL" id="CM038913">
    <property type="protein sequence ID" value="KAH9558268.1"/>
    <property type="molecule type" value="Genomic_DNA"/>
</dbReference>
<accession>A0ACB8HPX2</accession>
<proteinExistence type="predicted"/>
<keyword evidence="2" id="KW-1185">Reference proteome</keyword>
<reference evidence="2" key="1">
    <citation type="journal article" date="2022" name="New Phytol.">
        <title>Phylogenomic structure and speciation in an emerging model: the Sphagnum magellanicum complex (Bryophyta).</title>
        <authorList>
            <person name="Shaw A.J."/>
            <person name="Piatkowski B."/>
            <person name="Duffy A.M."/>
            <person name="Aguero B."/>
            <person name="Imwattana K."/>
            <person name="Nieto-Lugilde M."/>
            <person name="Healey A."/>
            <person name="Weston D.J."/>
            <person name="Patel M.N."/>
            <person name="Schmutz J."/>
            <person name="Grimwood J."/>
            <person name="Yavitt J.B."/>
            <person name="Hassel K."/>
            <person name="Stenoien H.K."/>
            <person name="Flatberg K.I."/>
            <person name="Bickford C.P."/>
            <person name="Hicks K.A."/>
        </authorList>
    </citation>
    <scope>NUCLEOTIDE SEQUENCE [LARGE SCALE GENOMIC DNA]</scope>
</reference>
<protein>
    <submittedName>
        <fullName evidence="1">Uncharacterized protein</fullName>
    </submittedName>
</protein>